<proteinExistence type="predicted"/>
<sequence length="133" mass="14851">MCEELLLPPCTQVETALTRKLHKLQQHNFSKHSLSLSKSLSLNLSLPLSLSLALPSSQALKLSHKPLKLSLKLSLALEPSSSLLLSLLFYSPVSSVSMTVPRIEFPRLFSDVIKNRPHPSMKTRFRAQVIHSI</sequence>
<keyword evidence="2" id="KW-1185">Reference proteome</keyword>
<dbReference type="AlphaFoldDB" id="A9UVD9"/>
<gene>
    <name evidence="1" type="ORF">MONBRDRAFT_24100</name>
</gene>
<organism evidence="1 2">
    <name type="scientific">Monosiga brevicollis</name>
    <name type="common">Choanoflagellate</name>
    <dbReference type="NCBI Taxonomy" id="81824"/>
    <lineage>
        <taxon>Eukaryota</taxon>
        <taxon>Choanoflagellata</taxon>
        <taxon>Craspedida</taxon>
        <taxon>Salpingoecidae</taxon>
        <taxon>Monosiga</taxon>
    </lineage>
</organism>
<dbReference type="Proteomes" id="UP000001357">
    <property type="component" value="Unassembled WGS sequence"/>
</dbReference>
<dbReference type="InParanoid" id="A9UVD9"/>
<evidence type="ECO:0000313" key="1">
    <source>
        <dbReference type="EMBL" id="EDQ90381.1"/>
    </source>
</evidence>
<name>A9UVD9_MONBE</name>
<dbReference type="EMBL" id="CH991547">
    <property type="protein sequence ID" value="EDQ90381.1"/>
    <property type="molecule type" value="Genomic_DNA"/>
</dbReference>
<evidence type="ECO:0000313" key="2">
    <source>
        <dbReference type="Proteomes" id="UP000001357"/>
    </source>
</evidence>
<accession>A9UVD9</accession>
<protein>
    <submittedName>
        <fullName evidence="1">Uncharacterized protein</fullName>
    </submittedName>
</protein>
<reference evidence="1 2" key="1">
    <citation type="journal article" date="2008" name="Nature">
        <title>The genome of the choanoflagellate Monosiga brevicollis and the origin of metazoans.</title>
        <authorList>
            <consortium name="JGI Sequencing"/>
            <person name="King N."/>
            <person name="Westbrook M.J."/>
            <person name="Young S.L."/>
            <person name="Kuo A."/>
            <person name="Abedin M."/>
            <person name="Chapman J."/>
            <person name="Fairclough S."/>
            <person name="Hellsten U."/>
            <person name="Isogai Y."/>
            <person name="Letunic I."/>
            <person name="Marr M."/>
            <person name="Pincus D."/>
            <person name="Putnam N."/>
            <person name="Rokas A."/>
            <person name="Wright K.J."/>
            <person name="Zuzow R."/>
            <person name="Dirks W."/>
            <person name="Good M."/>
            <person name="Goodstein D."/>
            <person name="Lemons D."/>
            <person name="Li W."/>
            <person name="Lyons J.B."/>
            <person name="Morris A."/>
            <person name="Nichols S."/>
            <person name="Richter D.J."/>
            <person name="Salamov A."/>
            <person name="Bork P."/>
            <person name="Lim W.A."/>
            <person name="Manning G."/>
            <person name="Miller W.T."/>
            <person name="McGinnis W."/>
            <person name="Shapiro H."/>
            <person name="Tjian R."/>
            <person name="Grigoriev I.V."/>
            <person name="Rokhsar D."/>
        </authorList>
    </citation>
    <scope>NUCLEOTIDE SEQUENCE [LARGE SCALE GENOMIC DNA]</scope>
    <source>
        <strain evidence="2">MX1 / ATCC 50154</strain>
    </source>
</reference>
<dbReference type="RefSeq" id="XP_001744432.1">
    <property type="nucleotide sequence ID" value="XM_001744380.1"/>
</dbReference>
<dbReference type="GeneID" id="5889876"/>
<dbReference type="KEGG" id="mbr:MONBRDRAFT_24100"/>